<dbReference type="EMBL" id="SEOQ01000659">
    <property type="protein sequence ID" value="TFY58787.1"/>
    <property type="molecule type" value="Genomic_DNA"/>
</dbReference>
<dbReference type="Gene3D" id="3.30.70.1060">
    <property type="entry name" value="Dimeric alpha+beta barrel"/>
    <property type="match status" value="1"/>
</dbReference>
<keyword evidence="4" id="KW-1185">Reference proteome</keyword>
<comment type="caution">
    <text evidence="3">The sequence shown here is derived from an EMBL/GenBank/DDBJ whole genome shotgun (WGS) entry which is preliminary data.</text>
</comment>
<name>A0A4Y9YB30_9AGAM</name>
<dbReference type="AlphaFoldDB" id="A0A4Y9YB30"/>
<evidence type="ECO:0000259" key="2">
    <source>
        <dbReference type="Pfam" id="PF03795"/>
    </source>
</evidence>
<sequence length="477" mass="52233">MHQVPSIPPSPPSSSAGQTVGTKASDLHRAPSGWHHSLSLSLADVDDPHGPLTRRTAFAQRVQSYSTSEYFVVRRTSTSLRGHKEVAASASPTRLPPSSPHLDVGWSVDVSRPLQTKDLRIPAIPIPSPAYEQLEGEIVKQEDVRELEGELSAINPRAMGSRRIGRSTVRSPIWRQDGLQEDDYDPPVPAPSPLTWRLRRGAEIFVPQQTNEAGFMQAQDSSSRGRLPSFSCSPYNLPPCALAAALITHRSSLTGTSVQFFTKTMSTNTDTTTDALYHFAVWAPDYTDADCLNRRLEHRTAHLAAMQTLVKAGTAVAGGSFVDEASLPDSVPVAEQKMQGSLMVFRARSIAEVRGIIEADVYWVGNVWNKETLGIRPIACRDSGIILTKCGRADTEIQDIFLLVRFGVGNIVVSMTDQDRAREAIGPRQTCASDLPRTGRALKAGFTVRMTYFSAKKNVKSRLPFSTAKQSIVCKRD</sequence>
<dbReference type="PANTHER" id="PTHR33606:SF3">
    <property type="entry name" value="PROTEIN YCII"/>
    <property type="match status" value="1"/>
</dbReference>
<dbReference type="InterPro" id="IPR051807">
    <property type="entry name" value="Sec-metab_biosynth-assoc"/>
</dbReference>
<organism evidence="3 4">
    <name type="scientific">Dentipellis fragilis</name>
    <dbReference type="NCBI Taxonomy" id="205917"/>
    <lineage>
        <taxon>Eukaryota</taxon>
        <taxon>Fungi</taxon>
        <taxon>Dikarya</taxon>
        <taxon>Basidiomycota</taxon>
        <taxon>Agaricomycotina</taxon>
        <taxon>Agaricomycetes</taxon>
        <taxon>Russulales</taxon>
        <taxon>Hericiaceae</taxon>
        <taxon>Dentipellis</taxon>
    </lineage>
</organism>
<dbReference type="InterPro" id="IPR011008">
    <property type="entry name" value="Dimeric_a/b-barrel"/>
</dbReference>
<dbReference type="Pfam" id="PF03795">
    <property type="entry name" value="YCII"/>
    <property type="match status" value="1"/>
</dbReference>
<dbReference type="InterPro" id="IPR005545">
    <property type="entry name" value="YCII"/>
</dbReference>
<evidence type="ECO:0000313" key="3">
    <source>
        <dbReference type="EMBL" id="TFY58787.1"/>
    </source>
</evidence>
<gene>
    <name evidence="3" type="ORF">EVG20_g8017</name>
</gene>
<reference evidence="3 4" key="1">
    <citation type="submission" date="2019-02" db="EMBL/GenBank/DDBJ databases">
        <title>Genome sequencing of the rare red list fungi Dentipellis fragilis.</title>
        <authorList>
            <person name="Buettner E."/>
            <person name="Kellner H."/>
        </authorList>
    </citation>
    <scope>NUCLEOTIDE SEQUENCE [LARGE SCALE GENOMIC DNA]</scope>
    <source>
        <strain evidence="3 4">DSM 105465</strain>
    </source>
</reference>
<protein>
    <recommendedName>
        <fullName evidence="2">YCII-related domain-containing protein</fullName>
    </recommendedName>
</protein>
<feature type="region of interest" description="Disordered" evidence="1">
    <location>
        <begin position="1"/>
        <end position="33"/>
    </location>
</feature>
<dbReference type="Proteomes" id="UP000298327">
    <property type="component" value="Unassembled WGS sequence"/>
</dbReference>
<feature type="compositionally biased region" description="Pro residues" evidence="1">
    <location>
        <begin position="1"/>
        <end position="12"/>
    </location>
</feature>
<evidence type="ECO:0000256" key="1">
    <source>
        <dbReference type="SAM" id="MobiDB-lite"/>
    </source>
</evidence>
<proteinExistence type="predicted"/>
<dbReference type="OrthoDB" id="5519740at2759"/>
<evidence type="ECO:0000313" key="4">
    <source>
        <dbReference type="Proteomes" id="UP000298327"/>
    </source>
</evidence>
<accession>A0A4Y9YB30</accession>
<dbReference type="SUPFAM" id="SSF54909">
    <property type="entry name" value="Dimeric alpha+beta barrel"/>
    <property type="match status" value="1"/>
</dbReference>
<feature type="domain" description="YCII-related" evidence="2">
    <location>
        <begin position="287"/>
        <end position="366"/>
    </location>
</feature>
<dbReference type="PANTHER" id="PTHR33606">
    <property type="entry name" value="PROTEIN YCII"/>
    <property type="match status" value="1"/>
</dbReference>